<reference evidence="3" key="1">
    <citation type="submission" date="2022-03" db="EMBL/GenBank/DDBJ databases">
        <title>De novo assembled genomes of Belliella spp. (Cyclobacteriaceae) strains.</title>
        <authorList>
            <person name="Szabo A."/>
            <person name="Korponai K."/>
            <person name="Felfoldi T."/>
        </authorList>
    </citation>
    <scope>NUCLEOTIDE SEQUENCE</scope>
    <source>
        <strain evidence="3">DSM 107340</strain>
    </source>
</reference>
<feature type="domain" description="Outer membrane protein beta-barrel" evidence="2">
    <location>
        <begin position="26"/>
        <end position="180"/>
    </location>
</feature>
<evidence type="ECO:0000259" key="2">
    <source>
        <dbReference type="Pfam" id="PF13568"/>
    </source>
</evidence>
<proteinExistence type="predicted"/>
<dbReference type="InterPro" id="IPR025665">
    <property type="entry name" value="Beta-barrel_OMP_2"/>
</dbReference>
<accession>A0ABS9UJJ7</accession>
<evidence type="ECO:0000313" key="3">
    <source>
        <dbReference type="EMBL" id="MCH7396794.1"/>
    </source>
</evidence>
<dbReference type="EMBL" id="JAKZGS010000001">
    <property type="protein sequence ID" value="MCH7396794.1"/>
    <property type="molecule type" value="Genomic_DNA"/>
</dbReference>
<name>A0ABS9UJJ7_9BACT</name>
<feature type="chain" id="PRO_5045051404" evidence="1">
    <location>
        <begin position="21"/>
        <end position="200"/>
    </location>
</feature>
<evidence type="ECO:0000313" key="4">
    <source>
        <dbReference type="Proteomes" id="UP001165488"/>
    </source>
</evidence>
<evidence type="ECO:0000256" key="1">
    <source>
        <dbReference type="SAM" id="SignalP"/>
    </source>
</evidence>
<sequence length="200" mass="21554">MKKSILLLAVIALFSFEIQAQSVQRSDAAGGFGIRGGVNFFNFGGEDASNNDYTNRAGFHAGVYTNLFLGSRIALEPGAYFSVKGTQNDGIGDPRAILNYIDVPLLLRLYVTDGLNIFGGPQASFLMSSKFEGDFFGSTFTYDTDAITKTDLGFVVGLGYNLPKGVNIQGSYDFGTSPVFKDSNAAIYNRGFKVSLGYSF</sequence>
<dbReference type="Pfam" id="PF13568">
    <property type="entry name" value="OMP_b-brl_2"/>
    <property type="match status" value="1"/>
</dbReference>
<keyword evidence="4" id="KW-1185">Reference proteome</keyword>
<keyword evidence="1" id="KW-0732">Signal</keyword>
<feature type="signal peptide" evidence="1">
    <location>
        <begin position="1"/>
        <end position="20"/>
    </location>
</feature>
<comment type="caution">
    <text evidence="3">The sequence shown here is derived from an EMBL/GenBank/DDBJ whole genome shotgun (WGS) entry which is preliminary data.</text>
</comment>
<organism evidence="3 4">
    <name type="scientific">Belliella calami</name>
    <dbReference type="NCBI Taxonomy" id="2923436"/>
    <lineage>
        <taxon>Bacteria</taxon>
        <taxon>Pseudomonadati</taxon>
        <taxon>Bacteroidota</taxon>
        <taxon>Cytophagia</taxon>
        <taxon>Cytophagales</taxon>
        <taxon>Cyclobacteriaceae</taxon>
        <taxon>Belliella</taxon>
    </lineage>
</organism>
<protein>
    <submittedName>
        <fullName evidence="3">PorT family protein</fullName>
    </submittedName>
</protein>
<dbReference type="RefSeq" id="WP_241273313.1">
    <property type="nucleotide sequence ID" value="NZ_JAKZGS010000001.1"/>
</dbReference>
<gene>
    <name evidence="3" type="ORF">MM236_02300</name>
</gene>
<dbReference type="Proteomes" id="UP001165488">
    <property type="component" value="Unassembled WGS sequence"/>
</dbReference>